<proteinExistence type="inferred from homology"/>
<feature type="domain" description="LOB" evidence="2">
    <location>
        <begin position="14"/>
        <end position="72"/>
    </location>
</feature>
<dbReference type="Proteomes" id="UP001627284">
    <property type="component" value="Unassembled WGS sequence"/>
</dbReference>
<dbReference type="EMBL" id="JBJKTR010000011">
    <property type="protein sequence ID" value="KAL3355397.1"/>
    <property type="molecule type" value="Genomic_DNA"/>
</dbReference>
<evidence type="ECO:0000259" key="2">
    <source>
        <dbReference type="Pfam" id="PF03195"/>
    </source>
</evidence>
<accession>A0ABD2TIK5</accession>
<keyword evidence="4" id="KW-1185">Reference proteome</keyword>
<gene>
    <name evidence="3" type="ORF">AABB24_019461</name>
</gene>
<comment type="similarity">
    <text evidence="1">Belongs to the LOB domain-containing protein family.</text>
</comment>
<protein>
    <recommendedName>
        <fullName evidence="2">LOB domain-containing protein</fullName>
    </recommendedName>
</protein>
<comment type="caution">
    <text evidence="3">The sequence shown here is derived from an EMBL/GenBank/DDBJ whole genome shotgun (WGS) entry which is preliminary data.</text>
</comment>
<reference evidence="3 4" key="1">
    <citation type="submission" date="2024-05" db="EMBL/GenBank/DDBJ databases">
        <title>De novo assembly of an allotetraploid wild potato.</title>
        <authorList>
            <person name="Hosaka A.J."/>
        </authorList>
    </citation>
    <scope>NUCLEOTIDE SEQUENCE [LARGE SCALE GENOMIC DNA]</scope>
    <source>
        <tissue evidence="3">Young leaves</tissue>
    </source>
</reference>
<sequence length="102" mass="11913">MTLFSLYHLKTMAPCPSCKQRKKSCTEDCFIRKHISDIKDYETAHKLYGGPQTIEKVIKLCTIDTLKAVNSLDCKTLLGMLENHYPPEYQTTFFNRYRESNQ</sequence>
<name>A0ABD2TIK5_9SOLN</name>
<evidence type="ECO:0000313" key="3">
    <source>
        <dbReference type="EMBL" id="KAL3355397.1"/>
    </source>
</evidence>
<evidence type="ECO:0000256" key="1">
    <source>
        <dbReference type="ARBA" id="ARBA00005474"/>
    </source>
</evidence>
<organism evidence="3 4">
    <name type="scientific">Solanum stoloniferum</name>
    <dbReference type="NCBI Taxonomy" id="62892"/>
    <lineage>
        <taxon>Eukaryota</taxon>
        <taxon>Viridiplantae</taxon>
        <taxon>Streptophyta</taxon>
        <taxon>Embryophyta</taxon>
        <taxon>Tracheophyta</taxon>
        <taxon>Spermatophyta</taxon>
        <taxon>Magnoliopsida</taxon>
        <taxon>eudicotyledons</taxon>
        <taxon>Gunneridae</taxon>
        <taxon>Pentapetalae</taxon>
        <taxon>asterids</taxon>
        <taxon>lamiids</taxon>
        <taxon>Solanales</taxon>
        <taxon>Solanaceae</taxon>
        <taxon>Solanoideae</taxon>
        <taxon>Solaneae</taxon>
        <taxon>Solanum</taxon>
    </lineage>
</organism>
<dbReference type="InterPro" id="IPR004883">
    <property type="entry name" value="LOB"/>
</dbReference>
<dbReference type="Pfam" id="PF03195">
    <property type="entry name" value="LOB"/>
    <property type="match status" value="1"/>
</dbReference>
<dbReference type="AlphaFoldDB" id="A0ABD2TIK5"/>
<evidence type="ECO:0000313" key="4">
    <source>
        <dbReference type="Proteomes" id="UP001627284"/>
    </source>
</evidence>